<dbReference type="Proteomes" id="UP001412239">
    <property type="component" value="Unassembled WGS sequence"/>
</dbReference>
<keyword evidence="1 6" id="KW-0645">Protease</keyword>
<dbReference type="GO" id="GO:0005743">
    <property type="term" value="C:mitochondrial inner membrane"/>
    <property type="evidence" value="ECO:0007669"/>
    <property type="project" value="TreeGrafter"/>
</dbReference>
<organism evidence="8 9">
    <name type="scientific">Tuber aestivum</name>
    <name type="common">summer truffle</name>
    <dbReference type="NCBI Taxonomy" id="59557"/>
    <lineage>
        <taxon>Eukaryota</taxon>
        <taxon>Fungi</taxon>
        <taxon>Dikarya</taxon>
        <taxon>Ascomycota</taxon>
        <taxon>Pezizomycotina</taxon>
        <taxon>Pezizomycetes</taxon>
        <taxon>Pezizales</taxon>
        <taxon>Tuberaceae</taxon>
        <taxon>Tuber</taxon>
    </lineage>
</organism>
<keyword evidence="9" id="KW-1185">Reference proteome</keyword>
<name>A0A292PQT8_9PEZI</name>
<keyword evidence="4 6" id="KW-0862">Zinc</keyword>
<dbReference type="InterPro" id="IPR051156">
    <property type="entry name" value="Mito/Outer_Membr_Metalloprot"/>
</dbReference>
<accession>A0A292PQT8</accession>
<dbReference type="GO" id="GO:0034982">
    <property type="term" value="P:mitochondrial protein processing"/>
    <property type="evidence" value="ECO:0007669"/>
    <property type="project" value="TreeGrafter"/>
</dbReference>
<evidence type="ECO:0000256" key="6">
    <source>
        <dbReference type="RuleBase" id="RU003983"/>
    </source>
</evidence>
<dbReference type="PANTHER" id="PTHR22726:SF1">
    <property type="entry name" value="METALLOENDOPEPTIDASE OMA1, MITOCHONDRIAL"/>
    <property type="match status" value="1"/>
</dbReference>
<dbReference type="InterPro" id="IPR001915">
    <property type="entry name" value="Peptidase_M48"/>
</dbReference>
<keyword evidence="2" id="KW-0479">Metal-binding</keyword>
<evidence type="ECO:0000259" key="7">
    <source>
        <dbReference type="Pfam" id="PF01435"/>
    </source>
</evidence>
<sequence>MFARGLTATRPFLRTFPRSMGATASKLRPVVPGGGGLKQQQQQQQQRAVFMRRPPTYQYQKFRSREQLVRHLWGDPNFRRFVGVVILGGGVFYVYNLETVPVSGRRRFNIFSAEMEAQIAQQAYAEVKENYRGQILSSYHPTTRYVKRVMDRLVPVSGLGDLKWEVFVIKDDSIKNAFVIPGGKVFVFSGILGICGDEDGLAAVMSHEISHTVAHHASETMSKSFLAIAGLLLLSVVSGTNTSFLGDIMDLAFLRPGSRRQEADYIGLMMMAEACYDPSGAVGLWERMEKAQEFEAPQFLSTHPAVLLPFPPPSLGRSYVEGLARLTLSVHSTKLGFVISKDGYQRLCKSWKIANALE</sequence>
<dbReference type="GO" id="GO:0046872">
    <property type="term" value="F:metal ion binding"/>
    <property type="evidence" value="ECO:0007669"/>
    <property type="project" value="UniProtKB-KW"/>
</dbReference>
<evidence type="ECO:0000256" key="4">
    <source>
        <dbReference type="ARBA" id="ARBA00022833"/>
    </source>
</evidence>
<proteinExistence type="inferred from homology"/>
<dbReference type="Pfam" id="PF01435">
    <property type="entry name" value="Peptidase_M48"/>
    <property type="match status" value="1"/>
</dbReference>
<keyword evidence="3 6" id="KW-0378">Hydrolase</keyword>
<feature type="domain" description="Peptidase M48" evidence="7">
    <location>
        <begin position="143"/>
        <end position="305"/>
    </location>
</feature>
<dbReference type="Gene3D" id="3.30.2010.10">
    <property type="entry name" value="Metalloproteases ('zincins'), catalytic domain"/>
    <property type="match status" value="1"/>
</dbReference>
<dbReference type="AlphaFoldDB" id="A0A292PQT8"/>
<protein>
    <recommendedName>
        <fullName evidence="7">Peptidase M48 domain-containing protein</fullName>
    </recommendedName>
</protein>
<reference evidence="8" key="1">
    <citation type="submission" date="2015-10" db="EMBL/GenBank/DDBJ databases">
        <authorList>
            <person name="Regsiter A."/>
            <person name="william w."/>
        </authorList>
    </citation>
    <scope>NUCLEOTIDE SEQUENCE</scope>
    <source>
        <strain evidence="8">Montdore</strain>
    </source>
</reference>
<dbReference type="EMBL" id="LN891066">
    <property type="protein sequence ID" value="CUS09896.1"/>
    <property type="molecule type" value="Genomic_DNA"/>
</dbReference>
<gene>
    <name evidence="8" type="ORF">GSTUAT00006032001</name>
</gene>
<keyword evidence="5 6" id="KW-0482">Metalloprotease</keyword>
<dbReference type="CDD" id="cd07331">
    <property type="entry name" value="M48C_Oma1_like"/>
    <property type="match status" value="1"/>
</dbReference>
<evidence type="ECO:0000256" key="2">
    <source>
        <dbReference type="ARBA" id="ARBA00022723"/>
    </source>
</evidence>
<evidence type="ECO:0000313" key="8">
    <source>
        <dbReference type="EMBL" id="CUS09896.1"/>
    </source>
</evidence>
<evidence type="ECO:0000313" key="9">
    <source>
        <dbReference type="Proteomes" id="UP001412239"/>
    </source>
</evidence>
<dbReference type="GO" id="GO:0006515">
    <property type="term" value="P:protein quality control for misfolded or incompletely synthesized proteins"/>
    <property type="evidence" value="ECO:0007669"/>
    <property type="project" value="TreeGrafter"/>
</dbReference>
<evidence type="ECO:0000256" key="3">
    <source>
        <dbReference type="ARBA" id="ARBA00022801"/>
    </source>
</evidence>
<dbReference type="GO" id="GO:0004222">
    <property type="term" value="F:metalloendopeptidase activity"/>
    <property type="evidence" value="ECO:0007669"/>
    <property type="project" value="InterPro"/>
</dbReference>
<evidence type="ECO:0000256" key="1">
    <source>
        <dbReference type="ARBA" id="ARBA00022670"/>
    </source>
</evidence>
<comment type="similarity">
    <text evidence="6">Belongs to the peptidase M48 family.</text>
</comment>
<evidence type="ECO:0000256" key="5">
    <source>
        <dbReference type="ARBA" id="ARBA00023049"/>
    </source>
</evidence>
<dbReference type="PANTHER" id="PTHR22726">
    <property type="entry name" value="METALLOENDOPEPTIDASE OMA1"/>
    <property type="match status" value="1"/>
</dbReference>
<comment type="cofactor">
    <cofactor evidence="6">
        <name>Zn(2+)</name>
        <dbReference type="ChEBI" id="CHEBI:29105"/>
    </cofactor>
    <text evidence="6">Binds 1 zinc ion per subunit.</text>
</comment>